<gene>
    <name evidence="1" type="ORF">D7Z26_26340</name>
</gene>
<evidence type="ECO:0000313" key="2">
    <source>
        <dbReference type="Proteomes" id="UP000282076"/>
    </source>
</evidence>
<name>A0A494X227_9BACL</name>
<keyword evidence="2" id="KW-1185">Reference proteome</keyword>
<dbReference type="CDD" id="cd11579">
    <property type="entry name" value="Glyco_tran_WbsX"/>
    <property type="match status" value="1"/>
</dbReference>
<dbReference type="EMBL" id="RBZM01000017">
    <property type="protein sequence ID" value="RKP44788.1"/>
    <property type="molecule type" value="Genomic_DNA"/>
</dbReference>
<dbReference type="InterPro" id="IPR032719">
    <property type="entry name" value="WbsX"/>
</dbReference>
<dbReference type="Pfam" id="PF14307">
    <property type="entry name" value="Glyco_tran_WbsX"/>
    <property type="match status" value="1"/>
</dbReference>
<sequence>MGRQPDHQGGAPMPNPYEVAVYYFPNYHIDPRNEEWHGAGWTEWNLVKAATPRFPGHQQPKIPLWGYQDESDPRVAEQQIAAAADHGVTSFIYDWYWYDDQPFLQRALEEGFMQAANNDRLKFSLMWANHDWVNIFPLKRSTDVTLLTKGPTPRESFDRATDYVIEKYFSHPSYWRVDGKLYFSLYELGSLIKGLGGVEQTREALLAFRERVRQAGLGELNLNAVVWGIQILPTESKIQDPKRLVEALGFDSVTSYVWIHHTPLDGYPTVSYPEYAKTSIDYWDVLQGEHSLPYYPNVSMGWDSTPRTTQSDTHANVGYPYTPVLVDNTPEHFKEALRAVKDYLDRGHLTTPIVTVNSWNEWTEGSYLEPDTVNGLGYLEAIQAVFGVRK</sequence>
<organism evidence="1 2">
    <name type="scientific">Cohnella endophytica</name>
    <dbReference type="NCBI Taxonomy" id="2419778"/>
    <lineage>
        <taxon>Bacteria</taxon>
        <taxon>Bacillati</taxon>
        <taxon>Bacillota</taxon>
        <taxon>Bacilli</taxon>
        <taxon>Bacillales</taxon>
        <taxon>Paenibacillaceae</taxon>
        <taxon>Cohnella</taxon>
    </lineage>
</organism>
<dbReference type="PANTHER" id="PTHR41244">
    <property type="entry name" value="RHAMNAN SYNTHESIS F"/>
    <property type="match status" value="1"/>
</dbReference>
<evidence type="ECO:0000313" key="1">
    <source>
        <dbReference type="EMBL" id="RKP44788.1"/>
    </source>
</evidence>
<proteinExistence type="predicted"/>
<dbReference type="Proteomes" id="UP000282076">
    <property type="component" value="Unassembled WGS sequence"/>
</dbReference>
<evidence type="ECO:0008006" key="3">
    <source>
        <dbReference type="Google" id="ProtNLM"/>
    </source>
</evidence>
<dbReference type="AlphaFoldDB" id="A0A494X227"/>
<dbReference type="PANTHER" id="PTHR41244:SF1">
    <property type="entry name" value="GLYCOSYLTRANSFERASE"/>
    <property type="match status" value="1"/>
</dbReference>
<accession>A0A494X227</accession>
<reference evidence="1 2" key="1">
    <citation type="submission" date="2018-10" db="EMBL/GenBank/DDBJ databases">
        <title>Cohnella sp. M2MS4P-1, whole genome shotgun sequence.</title>
        <authorList>
            <person name="Tuo L."/>
        </authorList>
    </citation>
    <scope>NUCLEOTIDE SEQUENCE [LARGE SCALE GENOMIC DNA]</scope>
    <source>
        <strain evidence="1 2">M2MS4P-1</strain>
    </source>
</reference>
<protein>
    <recommendedName>
        <fullName evidence="3">Glycosyl transferase</fullName>
    </recommendedName>
</protein>
<comment type="caution">
    <text evidence="1">The sequence shown here is derived from an EMBL/GenBank/DDBJ whole genome shotgun (WGS) entry which is preliminary data.</text>
</comment>
<dbReference type="Gene3D" id="3.20.20.80">
    <property type="entry name" value="Glycosidases"/>
    <property type="match status" value="1"/>
</dbReference>